<proteinExistence type="predicted"/>
<dbReference type="AlphaFoldDB" id="A0A4Y2Q8A0"/>
<evidence type="ECO:0000313" key="1">
    <source>
        <dbReference type="EMBL" id="GBN58516.1"/>
    </source>
</evidence>
<protein>
    <submittedName>
        <fullName evidence="1">Uncharacterized protein</fullName>
    </submittedName>
</protein>
<organism evidence="1 2">
    <name type="scientific">Araneus ventricosus</name>
    <name type="common">Orbweaver spider</name>
    <name type="synonym">Epeira ventricosa</name>
    <dbReference type="NCBI Taxonomy" id="182803"/>
    <lineage>
        <taxon>Eukaryota</taxon>
        <taxon>Metazoa</taxon>
        <taxon>Ecdysozoa</taxon>
        <taxon>Arthropoda</taxon>
        <taxon>Chelicerata</taxon>
        <taxon>Arachnida</taxon>
        <taxon>Araneae</taxon>
        <taxon>Araneomorphae</taxon>
        <taxon>Entelegynae</taxon>
        <taxon>Araneoidea</taxon>
        <taxon>Araneidae</taxon>
        <taxon>Araneus</taxon>
    </lineage>
</organism>
<dbReference type="Proteomes" id="UP000499080">
    <property type="component" value="Unassembled WGS sequence"/>
</dbReference>
<keyword evidence="2" id="KW-1185">Reference proteome</keyword>
<name>A0A4Y2Q8A0_ARAVE</name>
<comment type="caution">
    <text evidence="1">The sequence shown here is derived from an EMBL/GenBank/DDBJ whole genome shotgun (WGS) entry which is preliminary data.</text>
</comment>
<dbReference type="EMBL" id="BGPR01012947">
    <property type="protein sequence ID" value="GBN58516.1"/>
    <property type="molecule type" value="Genomic_DNA"/>
</dbReference>
<accession>A0A4Y2Q8A0</accession>
<gene>
    <name evidence="1" type="ORF">AVEN_66000_1</name>
</gene>
<sequence length="90" mass="10458">MYVALKQSQRHIPHEMKIIEITLEDLDSHMQSIHVRGVKTESTTHTHEMKSIEITLEDLDSHMQYMHLAVASVAANKLHSVWHEIDCRTD</sequence>
<evidence type="ECO:0000313" key="2">
    <source>
        <dbReference type="Proteomes" id="UP000499080"/>
    </source>
</evidence>
<reference evidence="1 2" key="1">
    <citation type="journal article" date="2019" name="Sci. Rep.">
        <title>Orb-weaving spider Araneus ventricosus genome elucidates the spidroin gene catalogue.</title>
        <authorList>
            <person name="Kono N."/>
            <person name="Nakamura H."/>
            <person name="Ohtoshi R."/>
            <person name="Moran D.A.P."/>
            <person name="Shinohara A."/>
            <person name="Yoshida Y."/>
            <person name="Fujiwara M."/>
            <person name="Mori M."/>
            <person name="Tomita M."/>
            <person name="Arakawa K."/>
        </authorList>
    </citation>
    <scope>NUCLEOTIDE SEQUENCE [LARGE SCALE GENOMIC DNA]</scope>
</reference>